<proteinExistence type="predicted"/>
<evidence type="ECO:0000313" key="2">
    <source>
        <dbReference type="EMBL" id="BCJ28663.1"/>
    </source>
</evidence>
<accession>A0A810KZQ3</accession>
<dbReference type="InterPro" id="IPR002123">
    <property type="entry name" value="Plipid/glycerol_acylTrfase"/>
</dbReference>
<dbReference type="OrthoDB" id="152799at2"/>
<dbReference type="SMART" id="SM00563">
    <property type="entry name" value="PlsC"/>
    <property type="match status" value="1"/>
</dbReference>
<evidence type="ECO:0000259" key="1">
    <source>
        <dbReference type="SMART" id="SM00563"/>
    </source>
</evidence>
<keyword evidence="3" id="KW-1185">Reference proteome</keyword>
<protein>
    <recommendedName>
        <fullName evidence="1">Phospholipid/glycerol acyltransferase domain-containing protein</fullName>
    </recommendedName>
</protein>
<dbReference type="KEGG" id="aser:Asera_27710"/>
<dbReference type="CDD" id="cd07989">
    <property type="entry name" value="LPLAT_AGPAT-like"/>
    <property type="match status" value="1"/>
</dbReference>
<dbReference type="AlphaFoldDB" id="A0A810KZQ3"/>
<dbReference type="EMBL" id="AP023354">
    <property type="protein sequence ID" value="BCJ28663.1"/>
    <property type="molecule type" value="Genomic_DNA"/>
</dbReference>
<sequence>MIDAVLRATMDRVLRRGLGAVWVRGTLPPGPVVWAANHHSWWDPFVAAGLLRRAGRQMVVLMDQASLTRYRFARHVGGFGTDELPRGTAALRAGRVLVIYPEGRLVAPGPPAPLARGAGWYALHAPARLLVAATRIALRGEQWPAAYVSLSEVALDGDVHAVTGALSTALRLELSSLDAALAEHDPRTALPGFRCALAGRRSWDHRVDAARRRLPW</sequence>
<name>A0A810KZQ3_9ACTN</name>
<dbReference type="SUPFAM" id="SSF69593">
    <property type="entry name" value="Glycerol-3-phosphate (1)-acyltransferase"/>
    <property type="match status" value="1"/>
</dbReference>
<organism evidence="2 3">
    <name type="scientific">Actinocatenispora sera</name>
    <dbReference type="NCBI Taxonomy" id="390989"/>
    <lineage>
        <taxon>Bacteria</taxon>
        <taxon>Bacillati</taxon>
        <taxon>Actinomycetota</taxon>
        <taxon>Actinomycetes</taxon>
        <taxon>Micromonosporales</taxon>
        <taxon>Micromonosporaceae</taxon>
        <taxon>Actinocatenispora</taxon>
    </lineage>
</organism>
<gene>
    <name evidence="2" type="ORF">Asera_27710</name>
</gene>
<dbReference type="GO" id="GO:0016746">
    <property type="term" value="F:acyltransferase activity"/>
    <property type="evidence" value="ECO:0007669"/>
    <property type="project" value="InterPro"/>
</dbReference>
<evidence type="ECO:0000313" key="3">
    <source>
        <dbReference type="Proteomes" id="UP000680750"/>
    </source>
</evidence>
<dbReference type="Proteomes" id="UP000680750">
    <property type="component" value="Chromosome"/>
</dbReference>
<feature type="domain" description="Phospholipid/glycerol acyltransferase" evidence="1">
    <location>
        <begin position="32"/>
        <end position="137"/>
    </location>
</feature>
<reference evidence="2" key="1">
    <citation type="submission" date="2020-08" db="EMBL/GenBank/DDBJ databases">
        <title>Whole genome shotgun sequence of Actinocatenispora sera NBRC 101916.</title>
        <authorList>
            <person name="Komaki H."/>
            <person name="Tamura T."/>
        </authorList>
    </citation>
    <scope>NUCLEOTIDE SEQUENCE</scope>
    <source>
        <strain evidence="2">NBRC 101916</strain>
    </source>
</reference>
<dbReference type="RefSeq" id="WP_030449610.1">
    <property type="nucleotide sequence ID" value="NZ_AP023354.1"/>
</dbReference>
<dbReference type="Pfam" id="PF01553">
    <property type="entry name" value="Acyltransferase"/>
    <property type="match status" value="1"/>
</dbReference>